<dbReference type="GO" id="GO:0010508">
    <property type="term" value="P:positive regulation of autophagy"/>
    <property type="evidence" value="ECO:0007669"/>
    <property type="project" value="TreeGrafter"/>
</dbReference>
<reference evidence="3" key="2">
    <citation type="submission" date="2020-10" db="UniProtKB">
        <authorList>
            <consortium name="WormBaseParasite"/>
        </authorList>
    </citation>
    <scope>IDENTIFICATION</scope>
</reference>
<reference evidence="2" key="1">
    <citation type="journal article" date="2013" name="Genetics">
        <title>The draft genome and transcriptome of Panagrellus redivivus are shaped by the harsh demands of a free-living lifestyle.</title>
        <authorList>
            <person name="Srinivasan J."/>
            <person name="Dillman A.R."/>
            <person name="Macchietto M.G."/>
            <person name="Heikkinen L."/>
            <person name="Lakso M."/>
            <person name="Fracchia K.M."/>
            <person name="Antoshechkin I."/>
            <person name="Mortazavi A."/>
            <person name="Wong G."/>
            <person name="Sternberg P.W."/>
        </authorList>
    </citation>
    <scope>NUCLEOTIDE SEQUENCE [LARGE SCALE GENOMIC DNA]</scope>
    <source>
        <strain evidence="2">MT8872</strain>
    </source>
</reference>
<sequence length="383" mass="44352">MLCYFDNTYGPQMRCSFPPQFIDKPFYDTINRVIIVHKTLCHKMIKFEAKNLIIMGNPVCIVDTVKYDRNQILFNLCFAIEKTANIKSEQMWEPILQKAADYLIELEKECSFISKPNRANDAKLLEEMFKGLTSPKRQCYFQAPLSRTVVALRVSLPYVFETKHLPPDNAVPAFARAPLPTDVNEQDFFNKMDMVSQKVVWVMDGVASIADIAYKAHIPSEIVGRCVKQLIYCGVVVLLPQFLYSNYYYTTEKFAKFVESVVSQEECCRFVRRKKKKPAPEPRDILELYAGLRPSWKLAFWAQHYRPRLFNVDERKLIQFGIFYGIVRKQNVYPVASVAEESELLELCNGSNTVEEIATEMELSSIFLLRCFECSPKVTLLIR</sequence>
<dbReference type="GO" id="GO:0005774">
    <property type="term" value="C:vacuolar membrane"/>
    <property type="evidence" value="ECO:0007669"/>
    <property type="project" value="TreeGrafter"/>
</dbReference>
<dbReference type="GO" id="GO:1904262">
    <property type="term" value="P:negative regulation of TORC1 signaling"/>
    <property type="evidence" value="ECO:0007669"/>
    <property type="project" value="TreeGrafter"/>
</dbReference>
<evidence type="ECO:0000313" key="2">
    <source>
        <dbReference type="Proteomes" id="UP000492821"/>
    </source>
</evidence>
<protein>
    <submittedName>
        <fullName evidence="3">GATOR complex protein NPRL2</fullName>
    </submittedName>
</protein>
<dbReference type="InterPro" id="IPR009348">
    <property type="entry name" value="NPR2-like"/>
</dbReference>
<dbReference type="PANTHER" id="PTHR12991:SF10">
    <property type="entry name" value="GATOR COMPLEX PROTEIN NPRL2"/>
    <property type="match status" value="1"/>
</dbReference>
<dbReference type="PANTHER" id="PTHR12991">
    <property type="entry name" value="NITROGEN PERMEASE REGULATOR 2/TUMOR SUPPRESSOR CANDIDATE 4"/>
    <property type="match status" value="1"/>
</dbReference>
<dbReference type="Proteomes" id="UP000492821">
    <property type="component" value="Unassembled WGS sequence"/>
</dbReference>
<dbReference type="GO" id="GO:0034198">
    <property type="term" value="P:cellular response to amino acid starvation"/>
    <property type="evidence" value="ECO:0007669"/>
    <property type="project" value="TreeGrafter"/>
</dbReference>
<keyword evidence="2" id="KW-1185">Reference proteome</keyword>
<organism evidence="2 3">
    <name type="scientific">Panagrellus redivivus</name>
    <name type="common">Microworm</name>
    <dbReference type="NCBI Taxonomy" id="6233"/>
    <lineage>
        <taxon>Eukaryota</taxon>
        <taxon>Metazoa</taxon>
        <taxon>Ecdysozoa</taxon>
        <taxon>Nematoda</taxon>
        <taxon>Chromadorea</taxon>
        <taxon>Rhabditida</taxon>
        <taxon>Tylenchina</taxon>
        <taxon>Panagrolaimomorpha</taxon>
        <taxon>Panagrolaimoidea</taxon>
        <taxon>Panagrolaimidae</taxon>
        <taxon>Panagrellus</taxon>
    </lineage>
</organism>
<dbReference type="WBParaSite" id="Pan_g3614.t1">
    <property type="protein sequence ID" value="Pan_g3614.t1"/>
    <property type="gene ID" value="Pan_g3614"/>
</dbReference>
<accession>A0A7E4VUV5</accession>
<dbReference type="AlphaFoldDB" id="A0A7E4VUV5"/>
<comment type="similarity">
    <text evidence="1">Belongs to the NPR2 family.</text>
</comment>
<dbReference type="GO" id="GO:0005096">
    <property type="term" value="F:GTPase activator activity"/>
    <property type="evidence" value="ECO:0007669"/>
    <property type="project" value="TreeGrafter"/>
</dbReference>
<name>A0A7E4VUV5_PANRE</name>
<dbReference type="GO" id="GO:1990130">
    <property type="term" value="C:GATOR1 complex"/>
    <property type="evidence" value="ECO:0007669"/>
    <property type="project" value="TreeGrafter"/>
</dbReference>
<evidence type="ECO:0000256" key="1">
    <source>
        <dbReference type="ARBA" id="ARBA00008433"/>
    </source>
</evidence>
<proteinExistence type="inferred from homology"/>
<evidence type="ECO:0000313" key="3">
    <source>
        <dbReference type="WBParaSite" id="Pan_g3614.t1"/>
    </source>
</evidence>
<dbReference type="Pfam" id="PF06218">
    <property type="entry name" value="NPR2"/>
    <property type="match status" value="2"/>
</dbReference>